<dbReference type="Proteomes" id="UP000004703">
    <property type="component" value="Chromosome"/>
</dbReference>
<dbReference type="AlphaFoldDB" id="A0A5E8GSI7"/>
<reference evidence="1 2" key="2">
    <citation type="submission" date="2013-04" db="EMBL/GenBank/DDBJ databases">
        <authorList>
            <person name="Fiebig A."/>
            <person name="Pradella S."/>
            <person name="Wagner-Doebler I."/>
        </authorList>
    </citation>
    <scope>NUCLEOTIDE SEQUENCE [LARGE SCALE GENOMIC DNA]</scope>
    <source>
        <strain evidence="2">DSM 17067 / NCIMB 14079 / DFL-11</strain>
    </source>
</reference>
<organism evidence="1 2">
    <name type="scientific">Roseibium alexandrii (strain DSM 17067 / NCIMB 14079 / DFL-11)</name>
    <name type="common">Labrenzia alexandrii</name>
    <dbReference type="NCBI Taxonomy" id="244592"/>
    <lineage>
        <taxon>Bacteria</taxon>
        <taxon>Pseudomonadati</taxon>
        <taxon>Pseudomonadota</taxon>
        <taxon>Alphaproteobacteria</taxon>
        <taxon>Hyphomicrobiales</taxon>
        <taxon>Stappiaceae</taxon>
        <taxon>Roseibium</taxon>
    </lineage>
</organism>
<reference evidence="1 2" key="1">
    <citation type="submission" date="2008-01" db="EMBL/GenBank/DDBJ databases">
        <authorList>
            <person name="Wagner-Dobler I."/>
            <person name="Ferriera S."/>
            <person name="Johnson J."/>
            <person name="Kravitz S."/>
            <person name="Beeson K."/>
            <person name="Sutton G."/>
            <person name="Rogers Y.-H."/>
            <person name="Friedman R."/>
            <person name="Frazier M."/>
            <person name="Venter J.C."/>
        </authorList>
    </citation>
    <scope>NUCLEOTIDE SEQUENCE [LARGE SCALE GENOMIC DNA]</scope>
    <source>
        <strain evidence="2">DSM 17067 / NCIMB 14079 / DFL-11</strain>
    </source>
</reference>
<proteinExistence type="predicted"/>
<dbReference type="EMBL" id="ACCU02000003">
    <property type="protein sequence ID" value="EEE42842.1"/>
    <property type="molecule type" value="Genomic_DNA"/>
</dbReference>
<comment type="caution">
    <text evidence="1">The sequence shown here is derived from an EMBL/GenBank/DDBJ whole genome shotgun (WGS) entry which is preliminary data.</text>
</comment>
<gene>
    <name evidence="1" type="ORF">SADFL11_PLAS14</name>
</gene>
<protein>
    <submittedName>
        <fullName evidence="1">Uncharacterized protein</fullName>
    </submittedName>
</protein>
<sequence>MNHKFLPTITLDLATLEAIKSGELEIRPGQWCEMPLTRRKGQFISVRDGIAYFSWTDQKQSFEDRTQRFCRAIWHQRRKAAGPVTAVQKAPASLQFDTVRDWFKNFDTFNELSA</sequence>
<dbReference type="RefSeq" id="WP_008197445.1">
    <property type="nucleotide sequence ID" value="NZ_CM011002.1"/>
</dbReference>
<name>A0A5E8GSI7_ROSAD</name>
<accession>A0A5E8GSI7</accession>
<evidence type="ECO:0000313" key="1">
    <source>
        <dbReference type="EMBL" id="EEE42842.1"/>
    </source>
</evidence>
<evidence type="ECO:0000313" key="2">
    <source>
        <dbReference type="Proteomes" id="UP000004703"/>
    </source>
</evidence>